<dbReference type="Proteomes" id="UP001153148">
    <property type="component" value="Unassembled WGS sequence"/>
</dbReference>
<evidence type="ECO:0000313" key="4">
    <source>
        <dbReference type="EMBL" id="CAG2065718.1"/>
    </source>
</evidence>
<sequence length="123" mass="13879">MILGVTLAIVWIAVDEEIGDKITAGCNASLPEADRHDTSAIYRKLKLSQLQVEVPQLNWLEYLNAFLDADITEDEPVVSYAMPYFSEMGRIIQRTDRREPAHQRPSHGLKENVTNRAQAVTVN</sequence>
<feature type="signal peptide" evidence="2">
    <location>
        <begin position="1"/>
        <end position="15"/>
    </location>
</feature>
<accession>A0ABN7PD46</accession>
<dbReference type="Gene3D" id="1.10.1380.10">
    <property type="entry name" value="Neutral endopeptidase , domain2"/>
    <property type="match status" value="1"/>
</dbReference>
<evidence type="ECO:0000259" key="3">
    <source>
        <dbReference type="Pfam" id="PF05649"/>
    </source>
</evidence>
<evidence type="ECO:0000313" key="5">
    <source>
        <dbReference type="Proteomes" id="UP001153148"/>
    </source>
</evidence>
<proteinExistence type="predicted"/>
<comment type="caution">
    <text evidence="4">The sequence shown here is derived from an EMBL/GenBank/DDBJ whole genome shotgun (WGS) entry which is preliminary data.</text>
</comment>
<gene>
    <name evidence="4" type="ORF">TPAB3V08_LOCUS12661</name>
</gene>
<feature type="domain" description="Peptidase M13 N-terminal" evidence="3">
    <location>
        <begin position="26"/>
        <end position="98"/>
    </location>
</feature>
<keyword evidence="5" id="KW-1185">Reference proteome</keyword>
<name>A0ABN7PD46_TIMPD</name>
<dbReference type="EMBL" id="CAJPIN010046076">
    <property type="protein sequence ID" value="CAG2065718.1"/>
    <property type="molecule type" value="Genomic_DNA"/>
</dbReference>
<evidence type="ECO:0000256" key="1">
    <source>
        <dbReference type="SAM" id="MobiDB-lite"/>
    </source>
</evidence>
<dbReference type="InterPro" id="IPR042089">
    <property type="entry name" value="Peptidase_M13_dom_2"/>
</dbReference>
<dbReference type="SUPFAM" id="SSF55486">
    <property type="entry name" value="Metalloproteases ('zincins'), catalytic domain"/>
    <property type="match status" value="1"/>
</dbReference>
<evidence type="ECO:0000256" key="2">
    <source>
        <dbReference type="SAM" id="SignalP"/>
    </source>
</evidence>
<dbReference type="Pfam" id="PF05649">
    <property type="entry name" value="Peptidase_M13_N"/>
    <property type="match status" value="1"/>
</dbReference>
<protein>
    <recommendedName>
        <fullName evidence="3">Peptidase M13 N-terminal domain-containing protein</fullName>
    </recommendedName>
</protein>
<feature type="chain" id="PRO_5046532823" description="Peptidase M13 N-terminal domain-containing protein" evidence="2">
    <location>
        <begin position="16"/>
        <end position="123"/>
    </location>
</feature>
<organism evidence="4 5">
    <name type="scientific">Timema podura</name>
    <name type="common">Walking stick</name>
    <dbReference type="NCBI Taxonomy" id="61482"/>
    <lineage>
        <taxon>Eukaryota</taxon>
        <taxon>Metazoa</taxon>
        <taxon>Ecdysozoa</taxon>
        <taxon>Arthropoda</taxon>
        <taxon>Hexapoda</taxon>
        <taxon>Insecta</taxon>
        <taxon>Pterygota</taxon>
        <taxon>Neoptera</taxon>
        <taxon>Polyneoptera</taxon>
        <taxon>Phasmatodea</taxon>
        <taxon>Timematodea</taxon>
        <taxon>Timematoidea</taxon>
        <taxon>Timematidae</taxon>
        <taxon>Timema</taxon>
    </lineage>
</organism>
<reference evidence="4" key="1">
    <citation type="submission" date="2021-03" db="EMBL/GenBank/DDBJ databases">
        <authorList>
            <person name="Tran Van P."/>
        </authorList>
    </citation>
    <scope>NUCLEOTIDE SEQUENCE</scope>
</reference>
<dbReference type="InterPro" id="IPR008753">
    <property type="entry name" value="Peptidase_M13_N"/>
</dbReference>
<keyword evidence="2" id="KW-0732">Signal</keyword>
<feature type="compositionally biased region" description="Polar residues" evidence="1">
    <location>
        <begin position="112"/>
        <end position="123"/>
    </location>
</feature>
<feature type="region of interest" description="Disordered" evidence="1">
    <location>
        <begin position="96"/>
        <end position="123"/>
    </location>
</feature>